<dbReference type="EC" id="1.6.5.2" evidence="7"/>
<comment type="cofactor">
    <cofactor evidence="4">
        <name>FAD</name>
        <dbReference type="ChEBI" id="CHEBI:57692"/>
    </cofactor>
    <text evidence="4">Binds 1 FAD per subunit.</text>
</comment>
<dbReference type="InterPro" id="IPR004099">
    <property type="entry name" value="Pyr_nucl-diS_OxRdtase_dimer"/>
</dbReference>
<dbReference type="InterPro" id="IPR001100">
    <property type="entry name" value="Pyr_nuc-diS_OxRdtase"/>
</dbReference>
<evidence type="ECO:0000256" key="4">
    <source>
        <dbReference type="PIRSR" id="PIRSR000350-3"/>
    </source>
</evidence>
<dbReference type="GeneID" id="84573251"/>
<gene>
    <name evidence="7" type="primary">lpdA</name>
    <name evidence="7" type="ORF">NCTC10254_00298</name>
</gene>
<dbReference type="GO" id="GO:0050660">
    <property type="term" value="F:flavin adenine dinucleotide binding"/>
    <property type="evidence" value="ECO:0007669"/>
    <property type="project" value="TreeGrafter"/>
</dbReference>
<evidence type="ECO:0000256" key="2">
    <source>
        <dbReference type="ARBA" id="ARBA00022630"/>
    </source>
</evidence>
<dbReference type="InterPro" id="IPR023753">
    <property type="entry name" value="FAD/NAD-binding_dom"/>
</dbReference>
<dbReference type="Gene3D" id="3.30.390.30">
    <property type="match status" value="1"/>
</dbReference>
<dbReference type="PRINTS" id="PR00411">
    <property type="entry name" value="PNDRDTASEI"/>
</dbReference>
<feature type="domain" description="Pyridine nucleotide-disulphide oxidoreductase dimerisation" evidence="5">
    <location>
        <begin position="360"/>
        <end position="469"/>
    </location>
</feature>
<accession>A0A6H9XE26</accession>
<evidence type="ECO:0000313" key="7">
    <source>
        <dbReference type="EMBL" id="SPW23934.1"/>
    </source>
</evidence>
<dbReference type="InterPro" id="IPR016156">
    <property type="entry name" value="FAD/NAD-linked_Rdtase_dimer_sf"/>
</dbReference>
<feature type="binding site" evidence="4">
    <location>
        <position position="284"/>
    </location>
    <ligand>
        <name>NAD(+)</name>
        <dbReference type="ChEBI" id="CHEBI:57540"/>
    </ligand>
</feature>
<feature type="binding site" evidence="4">
    <location>
        <position position="325"/>
    </location>
    <ligand>
        <name>FAD</name>
        <dbReference type="ChEBI" id="CHEBI:57692"/>
    </ligand>
</feature>
<dbReference type="InterPro" id="IPR036188">
    <property type="entry name" value="FAD/NAD-bd_sf"/>
</dbReference>
<feature type="domain" description="FAD/NAD(P)-binding" evidence="6">
    <location>
        <begin position="8"/>
        <end position="340"/>
    </location>
</feature>
<evidence type="ECO:0000256" key="3">
    <source>
        <dbReference type="ARBA" id="ARBA00022827"/>
    </source>
</evidence>
<dbReference type="AlphaFoldDB" id="A0A6H9XE26"/>
<dbReference type="SUPFAM" id="SSF55424">
    <property type="entry name" value="FAD/NAD-linked reductases, dimerisation (C-terminal) domain"/>
    <property type="match status" value="1"/>
</dbReference>
<feature type="binding site" evidence="4">
    <location>
        <begin position="196"/>
        <end position="203"/>
    </location>
    <ligand>
        <name>NAD(+)</name>
        <dbReference type="ChEBI" id="CHEBI:57540"/>
    </ligand>
</feature>
<comment type="caution">
    <text evidence="7">The sequence shown here is derived from an EMBL/GenBank/DDBJ whole genome shotgun (WGS) entry which is preliminary data.</text>
</comment>
<dbReference type="Pfam" id="PF07992">
    <property type="entry name" value="Pyr_redox_2"/>
    <property type="match status" value="1"/>
</dbReference>
<dbReference type="PANTHER" id="PTHR43014">
    <property type="entry name" value="MERCURIC REDUCTASE"/>
    <property type="match status" value="1"/>
</dbReference>
<evidence type="ECO:0000313" key="8">
    <source>
        <dbReference type="Proteomes" id="UP000249886"/>
    </source>
</evidence>
<dbReference type="PIRSF" id="PIRSF000350">
    <property type="entry name" value="Mercury_reductase_MerA"/>
    <property type="match status" value="1"/>
</dbReference>
<sequence length="479" mass="50814">MTTHSAKRIVIIGGGPAGYEAALVGARYGADITLIEDNGLGGSAVIDDCVPSKSFIAGANVKTDLRRAEDMGLSMKLAEDAAGAGSIRLVTALNSRVRQLAGKQSNDIYRSVERAGVRIIAGRGTFDDYNLNQTVHYIRVEHANGTVETIECDLVLVATGASPRILPGAQPDGERIVTWQQIYNITELPEHLIVVGSGVTGAEFVSAFAELGVKVTMVASRDRILPHDDADAADVLETVLTERGVSLVKHARVDSVVRMDDEGVLVRTSDGREIRGSHALMTVGSIPNTRNMGVESIGMETTPSGHIKVDRVSRTNVPGVYAAGDCTDLFPLASVAAMQGRIAMYHALGEGVSPLRLKTVATAVFTRPEIAAVGVTQHEIESGQVSARTVMLPLETNPRAKMRSLRHGFVKMFCRKHSGIVIGGVVVAPTASELILPIAVAVTNNLTVNQLADTFAVYPSLSGSITEAARQLVEHDDLG</sequence>
<name>A0A6H9XE26_9CORY</name>
<dbReference type="RefSeq" id="WP_005524527.1">
    <property type="nucleotide sequence ID" value="NZ_CP050134.2"/>
</dbReference>
<dbReference type="Pfam" id="PF02852">
    <property type="entry name" value="Pyr_redox_dim"/>
    <property type="match status" value="1"/>
</dbReference>
<evidence type="ECO:0000259" key="5">
    <source>
        <dbReference type="Pfam" id="PF02852"/>
    </source>
</evidence>
<protein>
    <submittedName>
        <fullName evidence="7">Flavoprotein disulfide reductase</fullName>
        <ecNumber evidence="7">1.6.5.2</ecNumber>
    </submittedName>
</protein>
<keyword evidence="3 4" id="KW-0274">FAD</keyword>
<keyword evidence="2" id="KW-0285">Flavoprotein</keyword>
<evidence type="ECO:0000259" key="6">
    <source>
        <dbReference type="Pfam" id="PF07992"/>
    </source>
</evidence>
<keyword evidence="7" id="KW-0560">Oxidoreductase</keyword>
<dbReference type="Gene3D" id="3.50.50.60">
    <property type="entry name" value="FAD/NAD(P)-binding domain"/>
    <property type="match status" value="2"/>
</dbReference>
<keyword evidence="4" id="KW-0520">NAD</keyword>
<organism evidence="7 8">
    <name type="scientific">Corynebacterium matruchotii</name>
    <dbReference type="NCBI Taxonomy" id="43768"/>
    <lineage>
        <taxon>Bacteria</taxon>
        <taxon>Bacillati</taxon>
        <taxon>Actinomycetota</taxon>
        <taxon>Actinomycetes</taxon>
        <taxon>Mycobacteriales</taxon>
        <taxon>Corynebacteriaceae</taxon>
        <taxon>Corynebacterium</taxon>
    </lineage>
</organism>
<dbReference type="GO" id="GO:0003955">
    <property type="term" value="F:NAD(P)H dehydrogenase (quinone) activity"/>
    <property type="evidence" value="ECO:0007669"/>
    <property type="project" value="UniProtKB-EC"/>
</dbReference>
<comment type="similarity">
    <text evidence="1">Belongs to the class-I pyridine nucleotide-disulfide oxidoreductase family.</text>
</comment>
<feature type="binding site" evidence="4">
    <location>
        <position position="124"/>
    </location>
    <ligand>
        <name>FAD</name>
        <dbReference type="ChEBI" id="CHEBI:57692"/>
    </ligand>
</feature>
<feature type="binding site" evidence="4">
    <location>
        <position position="53"/>
    </location>
    <ligand>
        <name>FAD</name>
        <dbReference type="ChEBI" id="CHEBI:57692"/>
    </ligand>
</feature>
<dbReference type="PANTHER" id="PTHR43014:SF1">
    <property type="entry name" value="NAD(P)H DEHYDROGENASE (QUINONE)"/>
    <property type="match status" value="1"/>
</dbReference>
<dbReference type="EMBL" id="UARK01000001">
    <property type="protein sequence ID" value="SPW23934.1"/>
    <property type="molecule type" value="Genomic_DNA"/>
</dbReference>
<dbReference type="PRINTS" id="PR00368">
    <property type="entry name" value="FADPNR"/>
</dbReference>
<proteinExistence type="inferred from homology"/>
<dbReference type="NCBIfam" id="NF005883">
    <property type="entry name" value="PRK07845.1"/>
    <property type="match status" value="1"/>
</dbReference>
<reference evidence="7 8" key="1">
    <citation type="submission" date="2018-06" db="EMBL/GenBank/DDBJ databases">
        <authorList>
            <consortium name="Pathogen Informatics"/>
            <person name="Doyle S."/>
        </authorList>
    </citation>
    <scope>NUCLEOTIDE SEQUENCE [LARGE SCALE GENOMIC DNA]</scope>
    <source>
        <strain evidence="7 8">NCTC10254</strain>
    </source>
</reference>
<dbReference type="Proteomes" id="UP000249886">
    <property type="component" value="Unassembled WGS sequence"/>
</dbReference>
<keyword evidence="4" id="KW-0547">Nucleotide-binding</keyword>
<evidence type="ECO:0000256" key="1">
    <source>
        <dbReference type="ARBA" id="ARBA00007532"/>
    </source>
</evidence>
<dbReference type="SUPFAM" id="SSF51905">
    <property type="entry name" value="FAD/NAD(P)-binding domain"/>
    <property type="match status" value="1"/>
</dbReference>